<sequence length="271" mass="30185">MDKPVVLVVSADATVKPEDVIGRVRKLPATDATVALTDGLTGHSYHIRTKYYETDVVFCGWPGGKELGELPETILKQLEGILIYFDARDRDFLKRLPEYAAFVTEADIEFGILLCAELQEEPDQGITYREAKKFCNVLDVIELDPSGETTAATAADEDDGEAAGVDELIQAMNNFIWSNVDMHRKVVGGAGEGAGCGAEPEEKEEEETTEGAGEEDPEDERRIEEELMGFEKLLTQVMQFRPNTSSWTRNERLAYAQEFAEFFDELIGEED</sequence>
<name>A0A1Q3FDH3_CULTA</name>
<protein>
    <submittedName>
        <fullName evidence="2">Uncharacterized protein</fullName>
    </submittedName>
</protein>
<evidence type="ECO:0000256" key="1">
    <source>
        <dbReference type="SAM" id="MobiDB-lite"/>
    </source>
</evidence>
<dbReference type="InterPro" id="IPR019341">
    <property type="entry name" value="Alpha/Gamma-adaptin-bd_p34"/>
</dbReference>
<organism evidence="2">
    <name type="scientific">Culex tarsalis</name>
    <name type="common">Encephalitis mosquito</name>
    <dbReference type="NCBI Taxonomy" id="7177"/>
    <lineage>
        <taxon>Eukaryota</taxon>
        <taxon>Metazoa</taxon>
        <taxon>Ecdysozoa</taxon>
        <taxon>Arthropoda</taxon>
        <taxon>Hexapoda</taxon>
        <taxon>Insecta</taxon>
        <taxon>Pterygota</taxon>
        <taxon>Neoptera</taxon>
        <taxon>Endopterygota</taxon>
        <taxon>Diptera</taxon>
        <taxon>Nematocera</taxon>
        <taxon>Culicoidea</taxon>
        <taxon>Culicidae</taxon>
        <taxon>Culicinae</taxon>
        <taxon>Culicini</taxon>
        <taxon>Culex</taxon>
        <taxon>Culex</taxon>
    </lineage>
</organism>
<proteinExistence type="predicted"/>
<feature type="compositionally biased region" description="Acidic residues" evidence="1">
    <location>
        <begin position="199"/>
        <end position="218"/>
    </location>
</feature>
<reference evidence="2" key="1">
    <citation type="submission" date="2017-01" db="EMBL/GenBank/DDBJ databases">
        <title>A deep insight into the sialotranscriptome of adult male and female Cluex tarsalis mosquitoes.</title>
        <authorList>
            <person name="Ribeiro J.M."/>
            <person name="Moreira F."/>
            <person name="Bernard K.A."/>
            <person name="Calvo E."/>
        </authorList>
    </citation>
    <scope>NUCLEOTIDE SEQUENCE</scope>
    <source>
        <strain evidence="2">Kern County</strain>
        <tissue evidence="2">Salivary glands</tissue>
    </source>
</reference>
<dbReference type="PANTHER" id="PTHR14659:SF1">
    <property type="entry name" value="ALPHA- AND GAMMA-ADAPTIN-BINDING PROTEIN P34"/>
    <property type="match status" value="1"/>
</dbReference>
<accession>A0A1Q3FDH3</accession>
<evidence type="ECO:0000313" key="2">
    <source>
        <dbReference type="EMBL" id="JAV25538.1"/>
    </source>
</evidence>
<dbReference type="PANTHER" id="PTHR14659">
    <property type="entry name" value="ALPHA- AND GAMMA-ADAPTIN-BINDING PROTEIN P34"/>
    <property type="match status" value="1"/>
</dbReference>
<dbReference type="AlphaFoldDB" id="A0A1Q3FDH3"/>
<feature type="region of interest" description="Disordered" evidence="1">
    <location>
        <begin position="191"/>
        <end position="222"/>
    </location>
</feature>
<dbReference type="EMBL" id="GFDL01009507">
    <property type="protein sequence ID" value="JAV25538.1"/>
    <property type="molecule type" value="Transcribed_RNA"/>
</dbReference>